<name>F8DKH4_STREP</name>
<reference evidence="2" key="1">
    <citation type="submission" date="2011-06" db="EMBL/GenBank/DDBJ databases">
        <title>Complete sequence of Streptococcus parasanguinis strain ATCC 15912.</title>
        <authorList>
            <person name="Muzny D."/>
            <person name="Qin X."/>
            <person name="Buhay C."/>
            <person name="Dugan-Rocha S."/>
            <person name="Ding Y."/>
            <person name="Chen G."/>
            <person name="Hawes A."/>
            <person name="Holder M."/>
            <person name="Jhangiani S."/>
            <person name="Johnson A."/>
            <person name="Khan Z."/>
            <person name="Li Z."/>
            <person name="Liu W."/>
            <person name="Liu X."/>
            <person name="Perez L."/>
            <person name="Shen H."/>
            <person name="Wang Q."/>
            <person name="Watt J."/>
            <person name="Xi L."/>
            <person name="Xin Y."/>
            <person name="Zhou J."/>
            <person name="Deng J."/>
            <person name="Jiang H."/>
            <person name="Liu Y."/>
            <person name="Qu J."/>
            <person name="Song X.-Z."/>
            <person name="Zhang L."/>
            <person name="Villasana D."/>
            <person name="Johnson A."/>
            <person name="Liu J."/>
            <person name="Liyanage D."/>
            <person name="Lorensuhewa L."/>
            <person name="Robinson T."/>
            <person name="Song A."/>
            <person name="Song B.-B."/>
            <person name="Dinh H."/>
            <person name="Thornton R."/>
            <person name="Coyle M."/>
            <person name="Francisco L."/>
            <person name="Jackson L."/>
            <person name="Javaid M."/>
            <person name="Korchina V."/>
            <person name="Kovar C."/>
            <person name="Mata R."/>
            <person name="Mathew T."/>
            <person name="Ngo R."/>
            <person name="Nguyen L."/>
            <person name="Nguyen N."/>
            <person name="Okwuonu G."/>
            <person name="Ongeri F."/>
            <person name="Pham C."/>
            <person name="Simmons D."/>
            <person name="Wilczek-Boney K."/>
            <person name="Hale W."/>
            <person name="Jakkamsetti A."/>
            <person name="Pham P."/>
            <person name="Ruth R."/>
            <person name="San Lucas F."/>
            <person name="Warren J."/>
            <person name="Zhang J."/>
            <person name="Zhao Z."/>
            <person name="Zhou C."/>
            <person name="Zhu D."/>
            <person name="Lee S."/>
            <person name="Bess C."/>
            <person name="Blankenburg K."/>
            <person name="Forbes L."/>
            <person name="Fu Q."/>
            <person name="Gubbala S."/>
            <person name="Hirani K."/>
            <person name="Jayaseelan J.C."/>
            <person name="Lara F."/>
            <person name="Munidasa M."/>
            <person name="Palculict T."/>
            <person name="Patil S."/>
            <person name="Pu L.-L."/>
            <person name="Saada N."/>
            <person name="Tang L."/>
            <person name="Weissenberger G."/>
            <person name="Zhu Y."/>
            <person name="Hemphill L."/>
            <person name="Shang Y."/>
            <person name="Youmans B."/>
            <person name="Ayvaz T."/>
            <person name="Ross M."/>
            <person name="Santibanez J."/>
            <person name="Aqrawi P."/>
            <person name="Gross S."/>
            <person name="Joshi V."/>
            <person name="Fowler G."/>
            <person name="Nazareth L."/>
            <person name="Reid J."/>
            <person name="Worley K."/>
            <person name="Petrosino J."/>
            <person name="Highlander S."/>
            <person name="Gibbs R."/>
        </authorList>
    </citation>
    <scope>NUCLEOTIDE SEQUENCE [LARGE SCALE GENOMIC DNA]</scope>
    <source>
        <strain evidence="2">ATCC 15912 / DSM 6778 / CIP 104372 / LMG 14537</strain>
    </source>
</reference>
<dbReference type="HOGENOM" id="CLU_1495361_0_0_9"/>
<organism evidence="1 2">
    <name type="scientific">Streptococcus parasanguinis (strain ATCC 15912 / DSM 6778 / CIP 104372 / LMG 14537)</name>
    <dbReference type="NCBI Taxonomy" id="760570"/>
    <lineage>
        <taxon>Bacteria</taxon>
        <taxon>Bacillati</taxon>
        <taxon>Bacillota</taxon>
        <taxon>Bacilli</taxon>
        <taxon>Lactobacillales</taxon>
        <taxon>Streptococcaceae</taxon>
        <taxon>Streptococcus</taxon>
    </lineage>
</organism>
<dbReference type="EMBL" id="CP002843">
    <property type="protein sequence ID" value="AEH56343.1"/>
    <property type="molecule type" value="Genomic_DNA"/>
</dbReference>
<dbReference type="AlphaFoldDB" id="F8DKH4"/>
<accession>F8DKH4</accession>
<dbReference type="KEGG" id="scp:HMPREF0833_11312"/>
<proteinExistence type="predicted"/>
<dbReference type="Proteomes" id="UP000001502">
    <property type="component" value="Chromosome"/>
</dbReference>
<gene>
    <name evidence="1" type="ordered locus">HMPREF0833_11312</name>
</gene>
<protein>
    <submittedName>
        <fullName evidence="1">Uncharacterized protein</fullName>
    </submittedName>
</protein>
<evidence type="ECO:0000313" key="2">
    <source>
        <dbReference type="Proteomes" id="UP000001502"/>
    </source>
</evidence>
<evidence type="ECO:0000313" key="1">
    <source>
        <dbReference type="EMBL" id="AEH56343.1"/>
    </source>
</evidence>
<sequence>MHQVSKADQASSPVRLEAIFIKYSGGGESMGLSYAQEYSCRDHFRQRAFERFGVDDQHLNRWINQHLPSLSPYDSNVVQPANTEAYVANDGVIFVCNIKSREFITCFKAVNYQESKEEEEAYTDIHESNVTSFKKDVNHLVNRYRLKEAKELFENIGEDLDDFYRLSQAVKNGQLSERNSKRLEELLGKFHVIKAAMRIIENKRGDYHL</sequence>